<reference evidence="2 3" key="1">
    <citation type="submission" date="2013-02" db="EMBL/GenBank/DDBJ databases">
        <title>Draft Genome Sequence of Streptomyces aurantiacus, Which Produces Setomimycin.</title>
        <authorList>
            <person name="Gruening B.A."/>
            <person name="Praeg A."/>
            <person name="Erxleben A."/>
            <person name="Guenther S."/>
            <person name="Mueller M."/>
        </authorList>
    </citation>
    <scope>NUCLEOTIDE SEQUENCE [LARGE SCALE GENOMIC DNA]</scope>
    <source>
        <strain evidence="2 3">JA 4570</strain>
    </source>
</reference>
<dbReference type="AlphaFoldDB" id="S3ZKP5"/>
<accession>S3ZKP5</accession>
<evidence type="ECO:0000313" key="3">
    <source>
        <dbReference type="Proteomes" id="UP000014629"/>
    </source>
</evidence>
<organism evidence="2 3">
    <name type="scientific">Streptomyces aurantiacus JA 4570</name>
    <dbReference type="NCBI Taxonomy" id="1286094"/>
    <lineage>
        <taxon>Bacteria</taxon>
        <taxon>Bacillati</taxon>
        <taxon>Actinomycetota</taxon>
        <taxon>Actinomycetes</taxon>
        <taxon>Kitasatosporales</taxon>
        <taxon>Streptomycetaceae</taxon>
        <taxon>Streptomyces</taxon>
        <taxon>Streptomyces aurantiacus group</taxon>
    </lineage>
</organism>
<sequence>MPPRSDLAHVSPNIAPERSNRIFTPPVRGGGHPDATSWRR</sequence>
<proteinExistence type="predicted"/>
<dbReference type="EMBL" id="AOPZ01000139">
    <property type="protein sequence ID" value="EPH43768.1"/>
    <property type="molecule type" value="Genomic_DNA"/>
</dbReference>
<evidence type="ECO:0000256" key="1">
    <source>
        <dbReference type="SAM" id="MobiDB-lite"/>
    </source>
</evidence>
<gene>
    <name evidence="2" type="ORF">STRAU_3164</name>
</gene>
<evidence type="ECO:0000313" key="2">
    <source>
        <dbReference type="EMBL" id="EPH43768.1"/>
    </source>
</evidence>
<dbReference type="Proteomes" id="UP000014629">
    <property type="component" value="Unassembled WGS sequence"/>
</dbReference>
<comment type="caution">
    <text evidence="2">The sequence shown here is derived from an EMBL/GenBank/DDBJ whole genome shotgun (WGS) entry which is preliminary data.</text>
</comment>
<protein>
    <submittedName>
        <fullName evidence="2">Uncharacterized protein</fullName>
    </submittedName>
</protein>
<keyword evidence="3" id="KW-1185">Reference proteome</keyword>
<name>S3ZKP5_9ACTN</name>
<feature type="region of interest" description="Disordered" evidence="1">
    <location>
        <begin position="1"/>
        <end position="40"/>
    </location>
</feature>